<gene>
    <name evidence="3" type="ORF">BON30_26785</name>
</gene>
<dbReference type="RefSeq" id="WP_071901261.1">
    <property type="nucleotide sequence ID" value="NZ_MPIN01000007.1"/>
</dbReference>
<dbReference type="SUPFAM" id="SSF110069">
    <property type="entry name" value="ApaG-like"/>
    <property type="match status" value="1"/>
</dbReference>
<dbReference type="Proteomes" id="UP000182229">
    <property type="component" value="Unassembled WGS sequence"/>
</dbReference>
<dbReference type="GO" id="GO:0070987">
    <property type="term" value="P:error-free translesion synthesis"/>
    <property type="evidence" value="ECO:0007669"/>
    <property type="project" value="TreeGrafter"/>
</dbReference>
<dbReference type="Gene3D" id="2.60.40.1470">
    <property type="entry name" value="ApaG domain"/>
    <property type="match status" value="1"/>
</dbReference>
<reference evidence="4" key="1">
    <citation type="submission" date="2016-11" db="EMBL/GenBank/DDBJ databases">
        <authorList>
            <person name="Shukria A."/>
            <person name="Stevens D.C."/>
        </authorList>
    </citation>
    <scope>NUCLEOTIDE SEQUENCE [LARGE SCALE GENOMIC DNA]</scope>
    <source>
        <strain evidence="4">Cbfe23</strain>
    </source>
</reference>
<dbReference type="HAMAP" id="MF_00791">
    <property type="entry name" value="ApaG"/>
    <property type="match status" value="1"/>
</dbReference>
<evidence type="ECO:0000256" key="1">
    <source>
        <dbReference type="ARBA" id="ARBA00017693"/>
    </source>
</evidence>
<dbReference type="STRING" id="83449.BON30_26785"/>
<dbReference type="InterPro" id="IPR036767">
    <property type="entry name" value="ApaG_sf"/>
</dbReference>
<keyword evidence="4" id="KW-1185">Reference proteome</keyword>
<evidence type="ECO:0000313" key="4">
    <source>
        <dbReference type="Proteomes" id="UP000182229"/>
    </source>
</evidence>
<dbReference type="EMBL" id="MPIN01000007">
    <property type="protein sequence ID" value="OJH37792.1"/>
    <property type="molecule type" value="Genomic_DNA"/>
</dbReference>
<dbReference type="InterPro" id="IPR023065">
    <property type="entry name" value="Uncharacterised_ApaG"/>
</dbReference>
<reference evidence="3 4" key="2">
    <citation type="submission" date="2016-12" db="EMBL/GenBank/DDBJ databases">
        <title>Draft Genome Sequence of Cystobacter ferrugineus Strain Cbfe23.</title>
        <authorList>
            <person name="Akbar S."/>
            <person name="Dowd S.E."/>
            <person name="Stevens D.C."/>
        </authorList>
    </citation>
    <scope>NUCLEOTIDE SEQUENCE [LARGE SCALE GENOMIC DNA]</scope>
    <source>
        <strain evidence="3 4">Cbfe23</strain>
    </source>
</reference>
<dbReference type="AlphaFoldDB" id="A0A1L9B6B7"/>
<comment type="caution">
    <text evidence="3">The sequence shown here is derived from an EMBL/GenBank/DDBJ whole genome shotgun (WGS) entry which is preliminary data.</text>
</comment>
<feature type="domain" description="ApaG" evidence="2">
    <location>
        <begin position="3"/>
        <end position="127"/>
    </location>
</feature>
<dbReference type="OrthoDB" id="9795226at2"/>
<accession>A0A1L9B6B7</accession>
<organism evidence="3 4">
    <name type="scientific">Cystobacter ferrugineus</name>
    <dbReference type="NCBI Taxonomy" id="83449"/>
    <lineage>
        <taxon>Bacteria</taxon>
        <taxon>Pseudomonadati</taxon>
        <taxon>Myxococcota</taxon>
        <taxon>Myxococcia</taxon>
        <taxon>Myxococcales</taxon>
        <taxon>Cystobacterineae</taxon>
        <taxon>Archangiaceae</taxon>
        <taxon>Cystobacter</taxon>
    </lineage>
</organism>
<dbReference type="PANTHER" id="PTHR14289">
    <property type="entry name" value="F-BOX ONLY PROTEIN 3"/>
    <property type="match status" value="1"/>
</dbReference>
<dbReference type="PANTHER" id="PTHR14289:SF16">
    <property type="entry name" value="POLYMERASE DELTA-INTERACTING PROTEIN 2"/>
    <property type="match status" value="1"/>
</dbReference>
<evidence type="ECO:0000313" key="3">
    <source>
        <dbReference type="EMBL" id="OJH37792.1"/>
    </source>
</evidence>
<dbReference type="PROSITE" id="PS51087">
    <property type="entry name" value="APAG"/>
    <property type="match status" value="1"/>
</dbReference>
<protein>
    <recommendedName>
        <fullName evidence="1">Protein ApaG</fullName>
    </recommendedName>
</protein>
<dbReference type="Pfam" id="PF04379">
    <property type="entry name" value="DUF525"/>
    <property type="match status" value="1"/>
</dbReference>
<sequence length="127" mass="14330">MSSVTTEGIRVSVKPSYWPERSSPDSHQYAFMYTVEITNTGQEPAQLRSRHWVITDASGKVEEVRGEGVVGKQPRLNPGESFEYTSWAQLRTPFGSMRGSYTLVRPDGRQFEARIGEFALTLPHSLH</sequence>
<proteinExistence type="inferred from homology"/>
<dbReference type="NCBIfam" id="NF003967">
    <property type="entry name" value="PRK05461.1"/>
    <property type="match status" value="1"/>
</dbReference>
<name>A0A1L9B6B7_9BACT</name>
<dbReference type="InterPro" id="IPR007474">
    <property type="entry name" value="ApaG_domain"/>
</dbReference>
<evidence type="ECO:0000259" key="2">
    <source>
        <dbReference type="PROSITE" id="PS51087"/>
    </source>
</evidence>